<dbReference type="PANTHER" id="PTHR46238">
    <property type="entry name" value="REVERSE TRANSCRIPTASE DOMAIN-CONTAINING PROTEIN"/>
    <property type="match status" value="1"/>
</dbReference>
<dbReference type="Proteomes" id="UP000299102">
    <property type="component" value="Unassembled WGS sequence"/>
</dbReference>
<dbReference type="AlphaFoldDB" id="A0A4C1XTF8"/>
<organism evidence="2 3">
    <name type="scientific">Eumeta variegata</name>
    <name type="common">Bagworm moth</name>
    <name type="synonym">Eumeta japonica</name>
    <dbReference type="NCBI Taxonomy" id="151549"/>
    <lineage>
        <taxon>Eukaryota</taxon>
        <taxon>Metazoa</taxon>
        <taxon>Ecdysozoa</taxon>
        <taxon>Arthropoda</taxon>
        <taxon>Hexapoda</taxon>
        <taxon>Insecta</taxon>
        <taxon>Pterygota</taxon>
        <taxon>Neoptera</taxon>
        <taxon>Endopterygota</taxon>
        <taxon>Lepidoptera</taxon>
        <taxon>Glossata</taxon>
        <taxon>Ditrysia</taxon>
        <taxon>Tineoidea</taxon>
        <taxon>Psychidae</taxon>
        <taxon>Oiketicinae</taxon>
        <taxon>Eumeta</taxon>
    </lineage>
</organism>
<name>A0A4C1XTF8_EUMVA</name>
<feature type="region of interest" description="Disordered" evidence="1">
    <location>
        <begin position="133"/>
        <end position="154"/>
    </location>
</feature>
<dbReference type="OrthoDB" id="424543at2759"/>
<keyword evidence="3" id="KW-1185">Reference proteome</keyword>
<evidence type="ECO:0000256" key="1">
    <source>
        <dbReference type="SAM" id="MobiDB-lite"/>
    </source>
</evidence>
<evidence type="ECO:0000313" key="3">
    <source>
        <dbReference type="Proteomes" id="UP000299102"/>
    </source>
</evidence>
<reference evidence="2 3" key="1">
    <citation type="journal article" date="2019" name="Commun. Biol.">
        <title>The bagworm genome reveals a unique fibroin gene that provides high tensile strength.</title>
        <authorList>
            <person name="Kono N."/>
            <person name="Nakamura H."/>
            <person name="Ohtoshi R."/>
            <person name="Tomita M."/>
            <person name="Numata K."/>
            <person name="Arakawa K."/>
        </authorList>
    </citation>
    <scope>NUCLEOTIDE SEQUENCE [LARGE SCALE GENOMIC DNA]</scope>
</reference>
<proteinExistence type="predicted"/>
<dbReference type="EMBL" id="BGZK01000976">
    <property type="protein sequence ID" value="GBP67201.1"/>
    <property type="molecule type" value="Genomic_DNA"/>
</dbReference>
<comment type="caution">
    <text evidence="2">The sequence shown here is derived from an EMBL/GenBank/DDBJ whole genome shotgun (WGS) entry which is preliminary data.</text>
</comment>
<feature type="compositionally biased region" description="Low complexity" evidence="1">
    <location>
        <begin position="145"/>
        <end position="154"/>
    </location>
</feature>
<protein>
    <submittedName>
        <fullName evidence="2">Uncharacterized protein</fullName>
    </submittedName>
</protein>
<accession>A0A4C1XTF8</accession>
<evidence type="ECO:0000313" key="2">
    <source>
        <dbReference type="EMBL" id="GBP67201.1"/>
    </source>
</evidence>
<dbReference type="PANTHER" id="PTHR46238:SF8">
    <property type="entry name" value="ENDONUCLEASE_EXONUCLEASE_PHOSPHATASE DOMAIN-CONTAINING PROTEIN"/>
    <property type="match status" value="1"/>
</dbReference>
<sequence>MGRVLQASTKCVPYQKPQIHQAGGDSGSPYDSMIVSPGSDYPLPLVAQFKYLGSIINNDGEIEKDVTHRITTGSMKLRQLTDVMCDRKMPVKIKGHLRLDLLFCMESNAEQPTKINHTQQKCACFADSTTTNKTKFAPHRPSRPPTSAAARPLPAQVETSVLRVESISLERSAGERTAIALPSNAKIPGLNPDDRNYCVFLTEVKLKYSFDASKTTPSHGLRTLRPLCLQVTPRSMVSAATAVSKRVFRPLDRAPVNRVCLKRTSLSSADVTTPRAVRGVPPYGASKIYIRTRREDVRAHLVPPRGRCGTAPSVRLSAAAGGGPECPKSSSPLARDVSVSFVQIEILSER</sequence>
<gene>
    <name evidence="2" type="ORF">EVAR_47760_1</name>
</gene>